<dbReference type="SMART" id="SM00400">
    <property type="entry name" value="ZnF_CHCC"/>
    <property type="match status" value="1"/>
</dbReference>
<dbReference type="Gene3D" id="1.10.860.10">
    <property type="entry name" value="DNAb Helicase, Chain A"/>
    <property type="match status" value="1"/>
</dbReference>
<evidence type="ECO:0000256" key="4">
    <source>
        <dbReference type="ARBA" id="ARBA00022695"/>
    </source>
</evidence>
<dbReference type="GO" id="GO:0008270">
    <property type="term" value="F:zinc ion binding"/>
    <property type="evidence" value="ECO:0007669"/>
    <property type="project" value="UniProtKB-UniRule"/>
</dbReference>
<keyword evidence="2 12" id="KW-0639">Primosome</keyword>
<name>A0A1I5WJD4_9LACT</name>
<dbReference type="Gene3D" id="3.90.980.10">
    <property type="entry name" value="DNA primase, catalytic core, N-terminal domain"/>
    <property type="match status" value="1"/>
</dbReference>
<organism evidence="18 19">
    <name type="scientific">Desemzia incerta</name>
    <dbReference type="NCBI Taxonomy" id="82801"/>
    <lineage>
        <taxon>Bacteria</taxon>
        <taxon>Bacillati</taxon>
        <taxon>Bacillota</taxon>
        <taxon>Bacilli</taxon>
        <taxon>Lactobacillales</taxon>
        <taxon>Carnobacteriaceae</taxon>
        <taxon>Desemzia</taxon>
    </lineage>
</organism>
<keyword evidence="10 12" id="KW-0238">DNA-binding</keyword>
<dbReference type="SUPFAM" id="SSF56731">
    <property type="entry name" value="DNA primase core"/>
    <property type="match status" value="1"/>
</dbReference>
<keyword evidence="6 12" id="KW-0479">Metal-binding</keyword>
<evidence type="ECO:0000256" key="15">
    <source>
        <dbReference type="SAM" id="Coils"/>
    </source>
</evidence>
<evidence type="ECO:0000256" key="2">
    <source>
        <dbReference type="ARBA" id="ARBA00022515"/>
    </source>
</evidence>
<comment type="cofactor">
    <cofactor evidence="12 13 14">
        <name>Zn(2+)</name>
        <dbReference type="ChEBI" id="CHEBI:29105"/>
    </cofactor>
    <text evidence="12 13 14">Binds 1 zinc ion per monomer.</text>
</comment>
<evidence type="ECO:0000256" key="8">
    <source>
        <dbReference type="ARBA" id="ARBA00022833"/>
    </source>
</evidence>
<gene>
    <name evidence="12" type="primary">dnaG</name>
    <name evidence="18" type="ORF">SAMN04488506_0924</name>
</gene>
<reference evidence="18 19" key="1">
    <citation type="submission" date="2016-10" db="EMBL/GenBank/DDBJ databases">
        <authorList>
            <person name="de Groot N.N."/>
        </authorList>
    </citation>
    <scope>NUCLEOTIDE SEQUENCE [LARGE SCALE GENOMIC DNA]</scope>
    <source>
        <strain evidence="18 19">DSM 20581</strain>
    </source>
</reference>
<dbReference type="GO" id="GO:1990077">
    <property type="term" value="C:primosome complex"/>
    <property type="evidence" value="ECO:0007669"/>
    <property type="project" value="UniProtKB-KW"/>
</dbReference>
<dbReference type="InterPro" id="IPR019475">
    <property type="entry name" value="DNA_primase_DnaB-bd"/>
</dbReference>
<accession>A0A1I5WJD4</accession>
<feature type="domain" description="Toprim" evidence="17">
    <location>
        <begin position="269"/>
        <end position="351"/>
    </location>
</feature>
<dbReference type="GO" id="GO:0005737">
    <property type="term" value="C:cytoplasm"/>
    <property type="evidence" value="ECO:0007669"/>
    <property type="project" value="TreeGrafter"/>
</dbReference>
<dbReference type="InterPro" id="IPR036977">
    <property type="entry name" value="DNA_primase_Znf_CHC2"/>
</dbReference>
<dbReference type="GO" id="GO:0003677">
    <property type="term" value="F:DNA binding"/>
    <property type="evidence" value="ECO:0007669"/>
    <property type="project" value="UniProtKB-KW"/>
</dbReference>
<dbReference type="InterPro" id="IPR013264">
    <property type="entry name" value="DNAG_N"/>
</dbReference>
<feature type="region of interest" description="Disordered" evidence="16">
    <location>
        <begin position="450"/>
        <end position="472"/>
    </location>
</feature>
<dbReference type="InterPro" id="IPR006295">
    <property type="entry name" value="DNA_primase_DnaG"/>
</dbReference>
<feature type="compositionally biased region" description="Basic and acidic residues" evidence="16">
    <location>
        <begin position="454"/>
        <end position="463"/>
    </location>
</feature>
<dbReference type="Pfam" id="PF08275">
    <property type="entry name" value="DNAG_N"/>
    <property type="match status" value="1"/>
</dbReference>
<proteinExistence type="inferred from homology"/>
<dbReference type="InterPro" id="IPR016136">
    <property type="entry name" value="DNA_helicase_N/primase_C"/>
</dbReference>
<sequence length="621" mass="72252">MAVRIPEETINEIRQKTNITDVVSQYVQLKKQGKNLFGFCPFHEERTPSFSVTEEKQIYHCFSCGRGGNVYSFLMEVDGLSFPEAVIKTAELANIPVDNELLPQQNGFQAAGDSKKDQLIQMHEDSVELYHHILVNTTAGEEALQYLLDRGLTMETIETFKIGFSPKERTVLLQYLQGKEYTEQQMEESGLFITRENGDKMDRFSNRILFPVENQQGKVVALSGRLFKVTENPHFNEPKYLNSPETYLFNKRKVLFNYKRARSTIRKEKEAILFEGFMDVISAYQAGVTNALATMGTSLTNEQIHMLDRITDKIVVAYDGDNAGIEATKRATDLLTEETHFDVEVVSFPEGLDPDDYIKQKSPESFVEFVRHGRDTLFNFKMRYYRKSLNLNNESERLGYIEKILNEMLTIPSAVEREVYLKQLSEEFDLTLETLKEQFQQTFYAYQSKKNKGKQTEQQEPPRRAVAPQVQQQRRTIGPIERAERLLLNRLFHFEAAWVQLKSIDEHFHFLHDEYQMLYVLFESFKEQTDNQGTVEAFMDFVKEPELRNHIAELELMSVSEEMSNQEIIDCVDVISRKSTLENQLKEKQQQIKEASRQGNRDELRILMKEVVDLSRLLKNK</sequence>
<dbReference type="InterPro" id="IPR037068">
    <property type="entry name" value="DNA_primase_core_N_sf"/>
</dbReference>
<evidence type="ECO:0000256" key="6">
    <source>
        <dbReference type="ARBA" id="ARBA00022723"/>
    </source>
</evidence>
<dbReference type="PANTHER" id="PTHR30313">
    <property type="entry name" value="DNA PRIMASE"/>
    <property type="match status" value="1"/>
</dbReference>
<evidence type="ECO:0000256" key="10">
    <source>
        <dbReference type="ARBA" id="ARBA00023125"/>
    </source>
</evidence>
<dbReference type="SMART" id="SM00493">
    <property type="entry name" value="TOPRIM"/>
    <property type="match status" value="1"/>
</dbReference>
<keyword evidence="15" id="KW-0175">Coiled coil</keyword>
<dbReference type="EMBL" id="FOXW01000003">
    <property type="protein sequence ID" value="SFQ19942.1"/>
    <property type="molecule type" value="Genomic_DNA"/>
</dbReference>
<dbReference type="PROSITE" id="PS50880">
    <property type="entry name" value="TOPRIM"/>
    <property type="match status" value="1"/>
</dbReference>
<keyword evidence="11 12" id="KW-0804">Transcription</keyword>
<evidence type="ECO:0000259" key="17">
    <source>
        <dbReference type="PROSITE" id="PS50880"/>
    </source>
</evidence>
<dbReference type="NCBIfam" id="TIGR01391">
    <property type="entry name" value="dnaG"/>
    <property type="match status" value="1"/>
</dbReference>
<dbReference type="InterPro" id="IPR034151">
    <property type="entry name" value="TOPRIM_DnaG_bac"/>
</dbReference>
<dbReference type="OrthoDB" id="9803773at2"/>
<dbReference type="InterPro" id="IPR002694">
    <property type="entry name" value="Znf_CHC2"/>
</dbReference>
<feature type="coiled-coil region" evidence="15">
    <location>
        <begin position="571"/>
        <end position="605"/>
    </location>
</feature>
<comment type="function">
    <text evidence="12 13">RNA polymerase that catalyzes the synthesis of short RNA molecules used as primers for DNA polymerase during DNA replication.</text>
</comment>
<evidence type="ECO:0000313" key="18">
    <source>
        <dbReference type="EMBL" id="SFQ19942.1"/>
    </source>
</evidence>
<keyword evidence="4 12" id="KW-0548">Nucleotidyltransferase</keyword>
<dbReference type="InterPro" id="IPR030846">
    <property type="entry name" value="DnaG_bac"/>
</dbReference>
<evidence type="ECO:0000256" key="13">
    <source>
        <dbReference type="PIRNR" id="PIRNR002811"/>
    </source>
</evidence>
<dbReference type="STRING" id="82801.SAMN04488506_0924"/>
<dbReference type="Pfam" id="PF13155">
    <property type="entry name" value="Toprim_2"/>
    <property type="match status" value="1"/>
</dbReference>
<keyword evidence="8 12" id="KW-0862">Zinc</keyword>
<dbReference type="FunFam" id="3.90.580.10:FF:000001">
    <property type="entry name" value="DNA primase"/>
    <property type="match status" value="1"/>
</dbReference>
<feature type="zinc finger region" description="CHC2-type" evidence="12 14">
    <location>
        <begin position="40"/>
        <end position="64"/>
    </location>
</feature>
<dbReference type="RefSeq" id="WP_092479981.1">
    <property type="nucleotide sequence ID" value="NZ_CP126128.1"/>
</dbReference>
<dbReference type="GO" id="GO:0000428">
    <property type="term" value="C:DNA-directed RNA polymerase complex"/>
    <property type="evidence" value="ECO:0007669"/>
    <property type="project" value="UniProtKB-KW"/>
</dbReference>
<evidence type="ECO:0000256" key="14">
    <source>
        <dbReference type="PIRSR" id="PIRSR002811-1"/>
    </source>
</evidence>
<dbReference type="Pfam" id="PF01807">
    <property type="entry name" value="Zn_ribbon_DnaG"/>
    <property type="match status" value="1"/>
</dbReference>
<evidence type="ECO:0000256" key="3">
    <source>
        <dbReference type="ARBA" id="ARBA00022679"/>
    </source>
</evidence>
<keyword evidence="1 12" id="KW-0240">DNA-directed RNA polymerase</keyword>
<evidence type="ECO:0000256" key="1">
    <source>
        <dbReference type="ARBA" id="ARBA00022478"/>
    </source>
</evidence>
<dbReference type="SUPFAM" id="SSF57783">
    <property type="entry name" value="Zinc beta-ribbon"/>
    <property type="match status" value="1"/>
</dbReference>
<keyword evidence="9" id="KW-0460">Magnesium</keyword>
<dbReference type="PIRSF" id="PIRSF002811">
    <property type="entry name" value="DnaG"/>
    <property type="match status" value="1"/>
</dbReference>
<evidence type="ECO:0000256" key="11">
    <source>
        <dbReference type="ARBA" id="ARBA00023163"/>
    </source>
</evidence>
<evidence type="ECO:0000256" key="7">
    <source>
        <dbReference type="ARBA" id="ARBA00022771"/>
    </source>
</evidence>
<dbReference type="Pfam" id="PF10410">
    <property type="entry name" value="DnaB_bind"/>
    <property type="match status" value="1"/>
</dbReference>
<keyword evidence="3 12" id="KW-0808">Transferase</keyword>
<comment type="similarity">
    <text evidence="12 13">Belongs to the DnaG primase family.</text>
</comment>
<dbReference type="HAMAP" id="MF_00974">
    <property type="entry name" value="DNA_primase_DnaG"/>
    <property type="match status" value="1"/>
</dbReference>
<dbReference type="GO" id="GO:0003899">
    <property type="term" value="F:DNA-directed RNA polymerase activity"/>
    <property type="evidence" value="ECO:0007669"/>
    <property type="project" value="UniProtKB-UniRule"/>
</dbReference>
<comment type="domain">
    <text evidence="12">Contains an N-terminal zinc-binding domain, a central core domain that contains the primase activity, and a C-terminal DnaB-binding domain.</text>
</comment>
<evidence type="ECO:0000256" key="5">
    <source>
        <dbReference type="ARBA" id="ARBA00022705"/>
    </source>
</evidence>
<evidence type="ECO:0000256" key="16">
    <source>
        <dbReference type="SAM" id="MobiDB-lite"/>
    </source>
</evidence>
<dbReference type="Gene3D" id="3.90.580.10">
    <property type="entry name" value="Zinc finger, CHC2-type domain"/>
    <property type="match status" value="1"/>
</dbReference>
<keyword evidence="5 12" id="KW-0235">DNA replication</keyword>
<comment type="catalytic activity">
    <reaction evidence="12">
        <text>ssDNA + n NTP = ssDNA/pppN(pN)n-1 hybrid + (n-1) diphosphate.</text>
        <dbReference type="EC" id="2.7.7.101"/>
    </reaction>
</comment>
<comment type="subunit">
    <text evidence="12">Monomer. Interacts with DnaB.</text>
</comment>
<dbReference type="CDD" id="cd03364">
    <property type="entry name" value="TOPRIM_DnaG_primases"/>
    <property type="match status" value="1"/>
</dbReference>
<evidence type="ECO:0000256" key="12">
    <source>
        <dbReference type="HAMAP-Rule" id="MF_00974"/>
    </source>
</evidence>
<evidence type="ECO:0000313" key="19">
    <source>
        <dbReference type="Proteomes" id="UP000199136"/>
    </source>
</evidence>
<keyword evidence="7 12" id="KW-0863">Zinc-finger</keyword>
<dbReference type="Proteomes" id="UP000199136">
    <property type="component" value="Unassembled WGS sequence"/>
</dbReference>
<dbReference type="InterPro" id="IPR006171">
    <property type="entry name" value="TOPRIM_dom"/>
</dbReference>
<dbReference type="PANTHER" id="PTHR30313:SF2">
    <property type="entry name" value="DNA PRIMASE"/>
    <property type="match status" value="1"/>
</dbReference>
<keyword evidence="19" id="KW-1185">Reference proteome</keyword>
<evidence type="ECO:0000256" key="9">
    <source>
        <dbReference type="ARBA" id="ARBA00022842"/>
    </source>
</evidence>
<dbReference type="GO" id="GO:0006269">
    <property type="term" value="P:DNA replication, synthesis of primer"/>
    <property type="evidence" value="ECO:0007669"/>
    <property type="project" value="UniProtKB-UniRule"/>
</dbReference>
<dbReference type="Gene3D" id="3.40.1360.10">
    <property type="match status" value="1"/>
</dbReference>
<dbReference type="AlphaFoldDB" id="A0A1I5WJD4"/>
<dbReference type="EC" id="2.7.7.101" evidence="12"/>
<dbReference type="InterPro" id="IPR050219">
    <property type="entry name" value="DnaG_primase"/>
</dbReference>
<protein>
    <recommendedName>
        <fullName evidence="12 13">DNA primase</fullName>
        <ecNumber evidence="12">2.7.7.101</ecNumber>
    </recommendedName>
</protein>